<feature type="compositionally biased region" description="Basic and acidic residues" evidence="1">
    <location>
        <begin position="112"/>
        <end position="123"/>
    </location>
</feature>
<evidence type="ECO:0000313" key="2">
    <source>
        <dbReference type="EMBL" id="RIB03818.1"/>
    </source>
</evidence>
<name>A0A397U3V0_9GLOM</name>
<dbReference type="Proteomes" id="UP000266673">
    <property type="component" value="Unassembled WGS sequence"/>
</dbReference>
<dbReference type="AlphaFoldDB" id="A0A397U3V0"/>
<gene>
    <name evidence="2" type="ORF">C2G38_2223993</name>
</gene>
<feature type="region of interest" description="Disordered" evidence="1">
    <location>
        <begin position="97"/>
        <end position="123"/>
    </location>
</feature>
<feature type="region of interest" description="Disordered" evidence="1">
    <location>
        <begin position="22"/>
        <end position="71"/>
    </location>
</feature>
<dbReference type="EMBL" id="QKWP01002317">
    <property type="protein sequence ID" value="RIB03818.1"/>
    <property type="molecule type" value="Genomic_DNA"/>
</dbReference>
<protein>
    <submittedName>
        <fullName evidence="2">Uncharacterized protein</fullName>
    </submittedName>
</protein>
<sequence length="123" mass="13841">MKGLNRATRTYASLPKLRVKSKKVKYEDEKTSVSDEVSEHSNAENISLPSEESSVEETEILSNANYNSPETSLIDTMDASIDYDESDVDLIYEIMKNEQLPDDMEASIDSYESDKSDVEDSTN</sequence>
<reference evidence="2 3" key="1">
    <citation type="submission" date="2018-06" db="EMBL/GenBank/DDBJ databases">
        <title>Comparative genomics reveals the genomic features of Rhizophagus irregularis, R. cerebriforme, R. diaphanum and Gigaspora rosea, and their symbiotic lifestyle signature.</title>
        <authorList>
            <person name="Morin E."/>
            <person name="San Clemente H."/>
            <person name="Chen E.C.H."/>
            <person name="De La Providencia I."/>
            <person name="Hainaut M."/>
            <person name="Kuo A."/>
            <person name="Kohler A."/>
            <person name="Murat C."/>
            <person name="Tang N."/>
            <person name="Roy S."/>
            <person name="Loubradou J."/>
            <person name="Henrissat B."/>
            <person name="Grigoriev I.V."/>
            <person name="Corradi N."/>
            <person name="Roux C."/>
            <person name="Martin F.M."/>
        </authorList>
    </citation>
    <scope>NUCLEOTIDE SEQUENCE [LARGE SCALE GENOMIC DNA]</scope>
    <source>
        <strain evidence="2 3">DAOM 194757</strain>
    </source>
</reference>
<proteinExistence type="predicted"/>
<comment type="caution">
    <text evidence="2">The sequence shown here is derived from an EMBL/GenBank/DDBJ whole genome shotgun (WGS) entry which is preliminary data.</text>
</comment>
<evidence type="ECO:0000256" key="1">
    <source>
        <dbReference type="SAM" id="MobiDB-lite"/>
    </source>
</evidence>
<feature type="compositionally biased region" description="Polar residues" evidence="1">
    <location>
        <begin position="60"/>
        <end position="71"/>
    </location>
</feature>
<dbReference type="OrthoDB" id="2487644at2759"/>
<organism evidence="2 3">
    <name type="scientific">Gigaspora rosea</name>
    <dbReference type="NCBI Taxonomy" id="44941"/>
    <lineage>
        <taxon>Eukaryota</taxon>
        <taxon>Fungi</taxon>
        <taxon>Fungi incertae sedis</taxon>
        <taxon>Mucoromycota</taxon>
        <taxon>Glomeromycotina</taxon>
        <taxon>Glomeromycetes</taxon>
        <taxon>Diversisporales</taxon>
        <taxon>Gigasporaceae</taxon>
        <taxon>Gigaspora</taxon>
    </lineage>
</organism>
<feature type="compositionally biased region" description="Basic and acidic residues" evidence="1">
    <location>
        <begin position="24"/>
        <end position="42"/>
    </location>
</feature>
<accession>A0A397U3V0</accession>
<feature type="compositionally biased region" description="Polar residues" evidence="1">
    <location>
        <begin position="43"/>
        <end position="52"/>
    </location>
</feature>
<keyword evidence="3" id="KW-1185">Reference proteome</keyword>
<evidence type="ECO:0000313" key="3">
    <source>
        <dbReference type="Proteomes" id="UP000266673"/>
    </source>
</evidence>